<dbReference type="InterPro" id="IPR020103">
    <property type="entry name" value="PsdUridine_synth_cat_dom_sf"/>
</dbReference>
<evidence type="ECO:0000259" key="7">
    <source>
        <dbReference type="Pfam" id="PF09142"/>
    </source>
</evidence>
<dbReference type="EC" id="5.4.99.25" evidence="5"/>
<dbReference type="Gene3D" id="2.30.130.10">
    <property type="entry name" value="PUA domain"/>
    <property type="match status" value="1"/>
</dbReference>
<evidence type="ECO:0000256" key="1">
    <source>
        <dbReference type="ARBA" id="ARBA00000385"/>
    </source>
</evidence>
<evidence type="ECO:0000259" key="8">
    <source>
        <dbReference type="Pfam" id="PF16198"/>
    </source>
</evidence>
<reference evidence="9" key="1">
    <citation type="submission" date="2020-07" db="EMBL/GenBank/DDBJ databases">
        <authorList>
            <person name="Tarantini F.S."/>
            <person name="Hong K.W."/>
            <person name="Chan K.G."/>
        </authorList>
    </citation>
    <scope>NUCLEOTIDE SEQUENCE</scope>
    <source>
        <strain evidence="9">32-07</strain>
    </source>
</reference>
<organism evidence="9 10">
    <name type="scientific">Actinomadura graeca</name>
    <dbReference type="NCBI Taxonomy" id="2750812"/>
    <lineage>
        <taxon>Bacteria</taxon>
        <taxon>Bacillati</taxon>
        <taxon>Actinomycetota</taxon>
        <taxon>Actinomycetes</taxon>
        <taxon>Streptosporangiales</taxon>
        <taxon>Thermomonosporaceae</taxon>
        <taxon>Actinomadura</taxon>
    </lineage>
</organism>
<dbReference type="HAMAP" id="MF_01080">
    <property type="entry name" value="TruB_bact"/>
    <property type="match status" value="1"/>
</dbReference>
<evidence type="ECO:0000313" key="9">
    <source>
        <dbReference type="EMBL" id="QXJ24976.1"/>
    </source>
</evidence>
<dbReference type="PANTHER" id="PTHR13767">
    <property type="entry name" value="TRNA-PSEUDOURIDINE SYNTHASE"/>
    <property type="match status" value="1"/>
</dbReference>
<keyword evidence="3 5" id="KW-0819">tRNA processing</keyword>
<sequence>MESVESGLVIVDKPSGWTSHDVVGRMRRLARTRRVGHAGTLDPMATGVLVVGVGKATRLLGHLALTEKGYDATIRLGESTNTDDAEGETTATASAAGVSDAALEAGIAALTGPIEQIPPQVSAIKVNGERAYKMARKGEEVALRARPVTVHAFTVTGVRRHGDVVDVDASVACSSGTYIRALARDLGASLGCGGHLTALRRTRVGPYDLGMARTLDELAVKTEVLPMEEAVASAFPRRDVSDDDARRIAHGGRLPAAGQGPGPVGVFAPDGTLLALVEERDGLARPLAVFVS</sequence>
<dbReference type="Pfam" id="PF16198">
    <property type="entry name" value="TruB_C_2"/>
    <property type="match status" value="1"/>
</dbReference>
<comment type="function">
    <text evidence="5">Responsible for synthesis of pseudouridine from uracil-55 in the psi GC loop of transfer RNAs.</text>
</comment>
<dbReference type="CDD" id="cd02573">
    <property type="entry name" value="PseudoU_synth_EcTruB"/>
    <property type="match status" value="1"/>
</dbReference>
<keyword evidence="10" id="KW-1185">Reference proteome</keyword>
<evidence type="ECO:0000256" key="2">
    <source>
        <dbReference type="ARBA" id="ARBA00005642"/>
    </source>
</evidence>
<evidence type="ECO:0000259" key="6">
    <source>
        <dbReference type="Pfam" id="PF01509"/>
    </source>
</evidence>
<dbReference type="SUPFAM" id="SSF88697">
    <property type="entry name" value="PUA domain-like"/>
    <property type="match status" value="1"/>
</dbReference>
<comment type="similarity">
    <text evidence="2 5">Belongs to the pseudouridine synthase TruB family. Type 1 subfamily.</text>
</comment>
<dbReference type="RefSeq" id="WP_231330876.1">
    <property type="nucleotide sequence ID" value="NZ_CP059572.1"/>
</dbReference>
<dbReference type="InterPro" id="IPR002501">
    <property type="entry name" value="PsdUridine_synth_N"/>
</dbReference>
<dbReference type="Gene3D" id="3.30.2350.10">
    <property type="entry name" value="Pseudouridine synthase"/>
    <property type="match status" value="1"/>
</dbReference>
<keyword evidence="4 5" id="KW-0413">Isomerase</keyword>
<feature type="domain" description="tRNA pseudouridylate synthase B C-terminal" evidence="8">
    <location>
        <begin position="180"/>
        <end position="220"/>
    </location>
</feature>
<dbReference type="Pfam" id="PF01509">
    <property type="entry name" value="TruB_N"/>
    <property type="match status" value="1"/>
</dbReference>
<comment type="catalytic activity">
    <reaction evidence="1 5">
        <text>uridine(55) in tRNA = pseudouridine(55) in tRNA</text>
        <dbReference type="Rhea" id="RHEA:42532"/>
        <dbReference type="Rhea" id="RHEA-COMP:10101"/>
        <dbReference type="Rhea" id="RHEA-COMP:10102"/>
        <dbReference type="ChEBI" id="CHEBI:65314"/>
        <dbReference type="ChEBI" id="CHEBI:65315"/>
        <dbReference type="EC" id="5.4.99.25"/>
    </reaction>
</comment>
<dbReference type="PANTHER" id="PTHR13767:SF2">
    <property type="entry name" value="PSEUDOURIDYLATE SYNTHASE TRUB1"/>
    <property type="match status" value="1"/>
</dbReference>
<feature type="domain" description="Pseudouridine synthase II N-terminal" evidence="6">
    <location>
        <begin position="27"/>
        <end position="179"/>
    </location>
</feature>
<feature type="domain" description="tRNA pseudouridine synthase II TruB subfamily 2 C-terminal" evidence="7">
    <location>
        <begin position="235"/>
        <end position="290"/>
    </location>
</feature>
<evidence type="ECO:0000313" key="10">
    <source>
        <dbReference type="Proteomes" id="UP001049518"/>
    </source>
</evidence>
<accession>A0ABX8R1L9</accession>
<dbReference type="InterPro" id="IPR032819">
    <property type="entry name" value="TruB_C"/>
</dbReference>
<evidence type="ECO:0000256" key="3">
    <source>
        <dbReference type="ARBA" id="ARBA00022694"/>
    </source>
</evidence>
<dbReference type="NCBIfam" id="TIGR00431">
    <property type="entry name" value="TruB"/>
    <property type="match status" value="1"/>
</dbReference>
<dbReference type="InterPro" id="IPR015947">
    <property type="entry name" value="PUA-like_sf"/>
</dbReference>
<evidence type="ECO:0000256" key="4">
    <source>
        <dbReference type="ARBA" id="ARBA00023235"/>
    </source>
</evidence>
<gene>
    <name evidence="5 9" type="primary">truB</name>
    <name evidence="9" type="ORF">AGRA3207_006399</name>
</gene>
<proteinExistence type="inferred from homology"/>
<dbReference type="Pfam" id="PF09142">
    <property type="entry name" value="TruB_C"/>
    <property type="match status" value="1"/>
</dbReference>
<dbReference type="InterPro" id="IPR014780">
    <property type="entry name" value="tRNA_psdUridine_synth_TruB"/>
</dbReference>
<dbReference type="InterPro" id="IPR015225">
    <property type="entry name" value="tRNA_psdUridine_synth_fam2_C"/>
</dbReference>
<dbReference type="SUPFAM" id="SSF55120">
    <property type="entry name" value="Pseudouridine synthase"/>
    <property type="match status" value="1"/>
</dbReference>
<name>A0ABX8R1L9_9ACTN</name>
<protein>
    <recommendedName>
        <fullName evidence="5">tRNA pseudouridine synthase B</fullName>
        <ecNumber evidence="5">5.4.99.25</ecNumber>
    </recommendedName>
    <alternativeName>
        <fullName evidence="5">tRNA pseudouridine(55) synthase</fullName>
        <shortName evidence="5">Psi55 synthase</shortName>
    </alternativeName>
    <alternativeName>
        <fullName evidence="5">tRNA pseudouridylate synthase</fullName>
    </alternativeName>
    <alternativeName>
        <fullName evidence="5">tRNA-uridine isomerase</fullName>
    </alternativeName>
</protein>
<evidence type="ECO:0000256" key="5">
    <source>
        <dbReference type="HAMAP-Rule" id="MF_01080"/>
    </source>
</evidence>
<dbReference type="EMBL" id="CP059572">
    <property type="protein sequence ID" value="QXJ24976.1"/>
    <property type="molecule type" value="Genomic_DNA"/>
</dbReference>
<dbReference type="Proteomes" id="UP001049518">
    <property type="component" value="Chromosome"/>
</dbReference>
<feature type="active site" description="Nucleophile" evidence="5">
    <location>
        <position position="42"/>
    </location>
</feature>
<dbReference type="InterPro" id="IPR036974">
    <property type="entry name" value="PUA_sf"/>
</dbReference>